<keyword evidence="7" id="KW-0067">ATP-binding</keyword>
<evidence type="ECO:0000256" key="4">
    <source>
        <dbReference type="ARBA" id="ARBA00022679"/>
    </source>
</evidence>
<proteinExistence type="predicted"/>
<keyword evidence="10" id="KW-1133">Transmembrane helix</keyword>
<dbReference type="Proteomes" id="UP000660265">
    <property type="component" value="Unassembled WGS sequence"/>
</dbReference>
<evidence type="ECO:0000259" key="11">
    <source>
        <dbReference type="SMART" id="SM00387"/>
    </source>
</evidence>
<feature type="transmembrane region" description="Helical" evidence="10">
    <location>
        <begin position="52"/>
        <end position="72"/>
    </location>
</feature>
<dbReference type="Pfam" id="PF02518">
    <property type="entry name" value="HATPase_c"/>
    <property type="match status" value="1"/>
</dbReference>
<evidence type="ECO:0000256" key="5">
    <source>
        <dbReference type="ARBA" id="ARBA00022741"/>
    </source>
</evidence>
<feature type="domain" description="Histidine kinase/HSP90-like ATPase" evidence="11">
    <location>
        <begin position="291"/>
        <end position="418"/>
    </location>
</feature>
<keyword evidence="8" id="KW-0902">Two-component regulatory system</keyword>
<feature type="region of interest" description="Disordered" evidence="9">
    <location>
        <begin position="366"/>
        <end position="418"/>
    </location>
</feature>
<keyword evidence="6 12" id="KW-0418">Kinase</keyword>
<evidence type="ECO:0000256" key="3">
    <source>
        <dbReference type="ARBA" id="ARBA00022553"/>
    </source>
</evidence>
<dbReference type="InterPro" id="IPR050482">
    <property type="entry name" value="Sensor_HK_TwoCompSys"/>
</dbReference>
<organism evidence="12 13">
    <name type="scientific">Streptomyces camponoticapitis</name>
    <dbReference type="NCBI Taxonomy" id="1616125"/>
    <lineage>
        <taxon>Bacteria</taxon>
        <taxon>Bacillati</taxon>
        <taxon>Actinomycetota</taxon>
        <taxon>Actinomycetes</taxon>
        <taxon>Kitasatosporales</taxon>
        <taxon>Streptomycetaceae</taxon>
        <taxon>Streptomyces</taxon>
    </lineage>
</organism>
<reference evidence="13" key="1">
    <citation type="journal article" date="2019" name="Int. J. Syst. Evol. Microbiol.">
        <title>The Global Catalogue of Microorganisms (GCM) 10K type strain sequencing project: providing services to taxonomists for standard genome sequencing and annotation.</title>
        <authorList>
            <consortium name="The Broad Institute Genomics Platform"/>
            <consortium name="The Broad Institute Genome Sequencing Center for Infectious Disease"/>
            <person name="Wu L."/>
            <person name="Ma J."/>
        </authorList>
    </citation>
    <scope>NUCLEOTIDE SEQUENCE [LARGE SCALE GENOMIC DNA]</scope>
    <source>
        <strain evidence="13">CGMCC 4.7275</strain>
    </source>
</reference>
<keyword evidence="13" id="KW-1185">Reference proteome</keyword>
<comment type="catalytic activity">
    <reaction evidence="1">
        <text>ATP + protein L-histidine = ADP + protein N-phospho-L-histidine.</text>
        <dbReference type="EC" id="2.7.13.3"/>
    </reaction>
</comment>
<dbReference type="InterPro" id="IPR036890">
    <property type="entry name" value="HATPase_C_sf"/>
</dbReference>
<keyword evidence="10" id="KW-0812">Transmembrane</keyword>
<feature type="transmembrane region" description="Helical" evidence="10">
    <location>
        <begin position="84"/>
        <end position="112"/>
    </location>
</feature>
<feature type="transmembrane region" description="Helical" evidence="10">
    <location>
        <begin position="26"/>
        <end position="46"/>
    </location>
</feature>
<dbReference type="Gene3D" id="3.30.565.10">
    <property type="entry name" value="Histidine kinase-like ATPase, C-terminal domain"/>
    <property type="match status" value="1"/>
</dbReference>
<evidence type="ECO:0000256" key="10">
    <source>
        <dbReference type="SAM" id="Phobius"/>
    </source>
</evidence>
<dbReference type="PANTHER" id="PTHR24421:SF10">
    <property type="entry name" value="NITRATE_NITRITE SENSOR PROTEIN NARQ"/>
    <property type="match status" value="1"/>
</dbReference>
<evidence type="ECO:0000256" key="1">
    <source>
        <dbReference type="ARBA" id="ARBA00000085"/>
    </source>
</evidence>
<keyword evidence="4" id="KW-0808">Transferase</keyword>
<comment type="caution">
    <text evidence="12">The sequence shown here is derived from an EMBL/GenBank/DDBJ whole genome shotgun (WGS) entry which is preliminary data.</text>
</comment>
<evidence type="ECO:0000313" key="12">
    <source>
        <dbReference type="EMBL" id="GGK05727.1"/>
    </source>
</evidence>
<dbReference type="EMBL" id="BMMV01000013">
    <property type="protein sequence ID" value="GGK05727.1"/>
    <property type="molecule type" value="Genomic_DNA"/>
</dbReference>
<dbReference type="CDD" id="cd16917">
    <property type="entry name" value="HATPase_UhpB-NarQ-NarX-like"/>
    <property type="match status" value="1"/>
</dbReference>
<dbReference type="SMART" id="SM00387">
    <property type="entry name" value="HATPase_c"/>
    <property type="match status" value="1"/>
</dbReference>
<dbReference type="PANTHER" id="PTHR24421">
    <property type="entry name" value="NITRATE/NITRITE SENSOR PROTEIN NARX-RELATED"/>
    <property type="match status" value="1"/>
</dbReference>
<evidence type="ECO:0000256" key="8">
    <source>
        <dbReference type="ARBA" id="ARBA00023012"/>
    </source>
</evidence>
<dbReference type="EC" id="2.7.13.3" evidence="2"/>
<keyword evidence="5" id="KW-0547">Nucleotide-binding</keyword>
<dbReference type="SUPFAM" id="SSF55874">
    <property type="entry name" value="ATPase domain of HSP90 chaperone/DNA topoisomerase II/histidine kinase"/>
    <property type="match status" value="1"/>
</dbReference>
<dbReference type="RefSeq" id="WP_189109033.1">
    <property type="nucleotide sequence ID" value="NZ_BMMV01000013.1"/>
</dbReference>
<sequence length="418" mass="43281">MPIGAGTAWPSREALTRVGVPPIRTALDYLLAGAMACWLVVTAYAADVFHGWQAVLPVLGLLCFVAAVLLFYRWTVAGRLLPSLGLLLLVALLGVGADAAGAEATAGLLWILGAVLAMDRLPLAPALGVWTALFVTVAVANSEGLPAVVATMSAVLLGGYTLRLDAQAHAAGFRLLAEERAARAAEAESAALAERARIAREIHDVLAHSLSAQLVHLEAARLQIEGGYDREQVLRRVVEARGMARQGLAETRQALSALRGQMVPVEDYLRELAVDGVRTEVVGEPRLLPVEASQAVRRVAQEAVTNARKHAPGADVTMRLEYGEGVVTLEVRDDGTDVAGSELAASGSGFGLLGMRERAELLGGSLEAGPSASVGGGAGARDSASGGDSGGGDANGSARRTRSEGAGEGFTVRLRVPA</sequence>
<dbReference type="InterPro" id="IPR011712">
    <property type="entry name" value="Sig_transdc_His_kin_sub3_dim/P"/>
</dbReference>
<evidence type="ECO:0000256" key="9">
    <source>
        <dbReference type="SAM" id="MobiDB-lite"/>
    </source>
</evidence>
<accession>A0ABQ2EEE4</accession>
<evidence type="ECO:0000256" key="7">
    <source>
        <dbReference type="ARBA" id="ARBA00022840"/>
    </source>
</evidence>
<dbReference type="GO" id="GO:0016301">
    <property type="term" value="F:kinase activity"/>
    <property type="evidence" value="ECO:0007669"/>
    <property type="project" value="UniProtKB-KW"/>
</dbReference>
<protein>
    <recommendedName>
        <fullName evidence="2">histidine kinase</fullName>
        <ecNumber evidence="2">2.7.13.3</ecNumber>
    </recommendedName>
</protein>
<dbReference type="Pfam" id="PF07730">
    <property type="entry name" value="HisKA_3"/>
    <property type="match status" value="1"/>
</dbReference>
<gene>
    <name evidence="12" type="ORF">GCM10011583_41700</name>
</gene>
<evidence type="ECO:0000256" key="6">
    <source>
        <dbReference type="ARBA" id="ARBA00022777"/>
    </source>
</evidence>
<evidence type="ECO:0000313" key="13">
    <source>
        <dbReference type="Proteomes" id="UP000660265"/>
    </source>
</evidence>
<keyword evidence="3" id="KW-0597">Phosphoprotein</keyword>
<dbReference type="InterPro" id="IPR003594">
    <property type="entry name" value="HATPase_dom"/>
</dbReference>
<name>A0ABQ2EEE4_9ACTN</name>
<evidence type="ECO:0000256" key="2">
    <source>
        <dbReference type="ARBA" id="ARBA00012438"/>
    </source>
</evidence>
<dbReference type="Gene3D" id="1.20.5.1930">
    <property type="match status" value="1"/>
</dbReference>
<keyword evidence="10" id="KW-0472">Membrane</keyword>